<sequence length="243" mass="25186">MGSIAAIALVTCGGCATEDAPIAEVAEAAPIVAHAAGGWIEHARSPLVPYCHGVLVAPDVVVTASNCADEGWYELSFGVGDAGDPSIPVAAAMWHPMAGEDPRHALVALVLERPVEGVTPASLEALQAMPCDVELPTYMVTARGTEGDRKIWTACGLEPESESDVPTLVAMEGYPNCHGDSGAGAFVRGARDRVIGWVTTAGRLGPVHPEHEVCVTSVGLATVAANVDFLELARERSRVAAPF</sequence>
<evidence type="ECO:0000259" key="1">
    <source>
        <dbReference type="Pfam" id="PF00089"/>
    </source>
</evidence>
<name>A0A0F6W9G5_9BACT</name>
<dbReference type="InterPro" id="IPR001254">
    <property type="entry name" value="Trypsin_dom"/>
</dbReference>
<organism evidence="2 3">
    <name type="scientific">Sandaracinus amylolyticus</name>
    <dbReference type="NCBI Taxonomy" id="927083"/>
    <lineage>
        <taxon>Bacteria</taxon>
        <taxon>Pseudomonadati</taxon>
        <taxon>Myxococcota</taxon>
        <taxon>Polyangia</taxon>
        <taxon>Polyangiales</taxon>
        <taxon>Sandaracinaceae</taxon>
        <taxon>Sandaracinus</taxon>
    </lineage>
</organism>
<dbReference type="InterPro" id="IPR009003">
    <property type="entry name" value="Peptidase_S1_PA"/>
</dbReference>
<dbReference type="KEGG" id="samy:DB32_007907"/>
<dbReference type="GO" id="GO:0006508">
    <property type="term" value="P:proteolysis"/>
    <property type="evidence" value="ECO:0007669"/>
    <property type="project" value="InterPro"/>
</dbReference>
<dbReference type="Pfam" id="PF00089">
    <property type="entry name" value="Trypsin"/>
    <property type="match status" value="1"/>
</dbReference>
<dbReference type="GO" id="GO:0004252">
    <property type="term" value="F:serine-type endopeptidase activity"/>
    <property type="evidence" value="ECO:0007669"/>
    <property type="project" value="InterPro"/>
</dbReference>
<dbReference type="STRING" id="927083.DB32_007907"/>
<proteinExistence type="predicted"/>
<reference evidence="2 3" key="1">
    <citation type="submission" date="2015-03" db="EMBL/GenBank/DDBJ databases">
        <title>Genome assembly of Sandaracinus amylolyticus DSM 53668.</title>
        <authorList>
            <person name="Sharma G."/>
            <person name="Subramanian S."/>
        </authorList>
    </citation>
    <scope>NUCLEOTIDE SEQUENCE [LARGE SCALE GENOMIC DNA]</scope>
    <source>
        <strain evidence="2 3">DSM 53668</strain>
    </source>
</reference>
<keyword evidence="3" id="KW-1185">Reference proteome</keyword>
<dbReference type="SUPFAM" id="SSF50494">
    <property type="entry name" value="Trypsin-like serine proteases"/>
    <property type="match status" value="1"/>
</dbReference>
<dbReference type="AlphaFoldDB" id="A0A0F6W9G5"/>
<dbReference type="Proteomes" id="UP000034883">
    <property type="component" value="Chromosome"/>
</dbReference>
<dbReference type="EMBL" id="CP011125">
    <property type="protein sequence ID" value="AKF10758.1"/>
    <property type="molecule type" value="Genomic_DNA"/>
</dbReference>
<gene>
    <name evidence="2" type="ORF">DB32_007907</name>
</gene>
<evidence type="ECO:0000313" key="3">
    <source>
        <dbReference type="Proteomes" id="UP000034883"/>
    </source>
</evidence>
<protein>
    <recommendedName>
        <fullName evidence="1">Peptidase S1 domain-containing protein</fullName>
    </recommendedName>
</protein>
<accession>A0A0F6W9G5</accession>
<feature type="domain" description="Peptidase S1" evidence="1">
    <location>
        <begin position="50"/>
        <end position="199"/>
    </location>
</feature>
<evidence type="ECO:0000313" key="2">
    <source>
        <dbReference type="EMBL" id="AKF10758.1"/>
    </source>
</evidence>